<gene>
    <name evidence="1" type="ORF">V144x_27660</name>
</gene>
<accession>A0A517VWB6</accession>
<proteinExistence type="predicted"/>
<reference evidence="1 2" key="1">
    <citation type="submission" date="2019-03" db="EMBL/GenBank/DDBJ databases">
        <title>Deep-cultivation of Planctomycetes and their phenomic and genomic characterization uncovers novel biology.</title>
        <authorList>
            <person name="Wiegand S."/>
            <person name="Jogler M."/>
            <person name="Boedeker C."/>
            <person name="Pinto D."/>
            <person name="Vollmers J."/>
            <person name="Rivas-Marin E."/>
            <person name="Kohn T."/>
            <person name="Peeters S.H."/>
            <person name="Heuer A."/>
            <person name="Rast P."/>
            <person name="Oberbeckmann S."/>
            <person name="Bunk B."/>
            <person name="Jeske O."/>
            <person name="Meyerdierks A."/>
            <person name="Storesund J.E."/>
            <person name="Kallscheuer N."/>
            <person name="Luecker S."/>
            <person name="Lage O.M."/>
            <person name="Pohl T."/>
            <person name="Merkel B.J."/>
            <person name="Hornburger P."/>
            <person name="Mueller R.-W."/>
            <person name="Bruemmer F."/>
            <person name="Labrenz M."/>
            <person name="Spormann A.M."/>
            <person name="Op den Camp H."/>
            <person name="Overmann J."/>
            <person name="Amann R."/>
            <person name="Jetten M.S.M."/>
            <person name="Mascher T."/>
            <person name="Medema M.H."/>
            <person name="Devos D.P."/>
            <person name="Kaster A.-K."/>
            <person name="Ovreas L."/>
            <person name="Rohde M."/>
            <person name="Galperin M.Y."/>
            <person name="Jogler C."/>
        </authorList>
    </citation>
    <scope>NUCLEOTIDE SEQUENCE [LARGE SCALE GENOMIC DNA]</scope>
    <source>
        <strain evidence="1 2">V144</strain>
    </source>
</reference>
<organism evidence="1 2">
    <name type="scientific">Gimesia aquarii</name>
    <dbReference type="NCBI Taxonomy" id="2527964"/>
    <lineage>
        <taxon>Bacteria</taxon>
        <taxon>Pseudomonadati</taxon>
        <taxon>Planctomycetota</taxon>
        <taxon>Planctomycetia</taxon>
        <taxon>Planctomycetales</taxon>
        <taxon>Planctomycetaceae</taxon>
        <taxon>Gimesia</taxon>
    </lineage>
</organism>
<protein>
    <submittedName>
        <fullName evidence="1">Uncharacterized protein</fullName>
    </submittedName>
</protein>
<dbReference type="KEGG" id="gaw:V144x_27660"/>
<dbReference type="EMBL" id="CP037920">
    <property type="protein sequence ID" value="QDT97293.1"/>
    <property type="molecule type" value="Genomic_DNA"/>
</dbReference>
<name>A0A517VWB6_9PLAN</name>
<dbReference type="Proteomes" id="UP000318704">
    <property type="component" value="Chromosome"/>
</dbReference>
<evidence type="ECO:0000313" key="2">
    <source>
        <dbReference type="Proteomes" id="UP000318704"/>
    </source>
</evidence>
<dbReference type="RefSeq" id="WP_144985660.1">
    <property type="nucleotide sequence ID" value="NZ_CP037920.1"/>
</dbReference>
<evidence type="ECO:0000313" key="1">
    <source>
        <dbReference type="EMBL" id="QDT97293.1"/>
    </source>
</evidence>
<dbReference type="AlphaFoldDB" id="A0A517VWB6"/>
<sequence>MSSLLLSVISICLLVFVSSVCALFLIIRSRNMQYWLPSYYRLKRRKESVAFTPEKPRHIFIAVCDHFEPEWGNPVKSEALARVDRWCQEYPARFSKFSDSRGQVPQHTFFFPQDQYSPEYLDRLAELCKQGYGDVDVHLHHDQDTAEGLRQKMNEFRETLYHRHGLLRKDPLTGEIVYGFIHGNWALCNSRPDGRWCGVDNEIEILLETGCYADLTMPSAPSDTQTQIINSIYYAKHRPNERKSHNQGTLARVGQSPEDNSLLMIQGPLCLDWNQRKWGCLPRIENSDLHGGRPASLKRFQHWLSADVHVAGRPDWTFIKLHTHGAKPGNIDTLLGPETEAFHSALKQEAARHPEWKYYYVTAWEMAALIHQAEQGISVPDFESILTDTFRESKVLT</sequence>